<dbReference type="VEuPathDB" id="VectorBase:AMEC014817"/>
<reference evidence="1" key="2">
    <citation type="submission" date="2020-05" db="UniProtKB">
        <authorList>
            <consortium name="EnsemblMetazoa"/>
        </authorList>
    </citation>
    <scope>IDENTIFICATION</scope>
    <source>
        <strain evidence="1">CM1001059</strain>
    </source>
</reference>
<proteinExistence type="predicted"/>
<dbReference type="AlphaFoldDB" id="A0A182U6I4"/>
<keyword evidence="2" id="KW-1185">Reference proteome</keyword>
<dbReference type="EnsemblMetazoa" id="AMEC014817-RA">
    <property type="protein sequence ID" value="AMEC014817-PA"/>
    <property type="gene ID" value="AMEC014817"/>
</dbReference>
<evidence type="ECO:0000313" key="1">
    <source>
        <dbReference type="EnsemblMetazoa" id="AMEC014817-PA"/>
    </source>
</evidence>
<name>A0A182U6I4_9DIPT</name>
<evidence type="ECO:0000313" key="2">
    <source>
        <dbReference type="Proteomes" id="UP000075902"/>
    </source>
</evidence>
<accession>A0A182U6I4</accession>
<dbReference type="Proteomes" id="UP000075902">
    <property type="component" value="Unassembled WGS sequence"/>
</dbReference>
<reference evidence="2" key="1">
    <citation type="submission" date="2014-01" db="EMBL/GenBank/DDBJ databases">
        <title>The Genome Sequence of Anopheles melas CM1001059_A (V2).</title>
        <authorList>
            <consortium name="The Broad Institute Genomics Platform"/>
            <person name="Neafsey D.E."/>
            <person name="Besansky N."/>
            <person name="Howell P."/>
            <person name="Walton C."/>
            <person name="Young S.K."/>
            <person name="Zeng Q."/>
            <person name="Gargeya S."/>
            <person name="Fitzgerald M."/>
            <person name="Haas B."/>
            <person name="Abouelleil A."/>
            <person name="Allen A.W."/>
            <person name="Alvarado L."/>
            <person name="Arachchi H.M."/>
            <person name="Berlin A.M."/>
            <person name="Chapman S.B."/>
            <person name="Gainer-Dewar J."/>
            <person name="Goldberg J."/>
            <person name="Griggs A."/>
            <person name="Gujja S."/>
            <person name="Hansen M."/>
            <person name="Howarth C."/>
            <person name="Imamovic A."/>
            <person name="Ireland A."/>
            <person name="Larimer J."/>
            <person name="McCowan C."/>
            <person name="Murphy C."/>
            <person name="Pearson M."/>
            <person name="Poon T.W."/>
            <person name="Priest M."/>
            <person name="Roberts A."/>
            <person name="Saif S."/>
            <person name="Shea T."/>
            <person name="Sisk P."/>
            <person name="Sykes S."/>
            <person name="Wortman J."/>
            <person name="Nusbaum C."/>
            <person name="Birren B."/>
        </authorList>
    </citation>
    <scope>NUCLEOTIDE SEQUENCE [LARGE SCALE GENOMIC DNA]</scope>
    <source>
        <strain evidence="2">CM1001059</strain>
    </source>
</reference>
<sequence>MDCPLRFSRVQELFEQRHLGALQAQPGVEPDLGELIQQLLRRIGKAEHIDTEIFQQFIVLRICGIHRTVRNDADLCQPLAIELHRQRPAGITLARVAPSLARHTDLLIAYDRTVHPVAHGIRHDRVGGEAQIEPHLVHQLRVIIVRLSAPAGNDRIVPGKIHVRVGPGGQPDRLHARRKGERLWEANQCDIVQYIDRIVPRM</sequence>
<organism evidence="1 2">
    <name type="scientific">Anopheles melas</name>
    <dbReference type="NCBI Taxonomy" id="34690"/>
    <lineage>
        <taxon>Eukaryota</taxon>
        <taxon>Metazoa</taxon>
        <taxon>Ecdysozoa</taxon>
        <taxon>Arthropoda</taxon>
        <taxon>Hexapoda</taxon>
        <taxon>Insecta</taxon>
        <taxon>Pterygota</taxon>
        <taxon>Neoptera</taxon>
        <taxon>Endopterygota</taxon>
        <taxon>Diptera</taxon>
        <taxon>Nematocera</taxon>
        <taxon>Culicoidea</taxon>
        <taxon>Culicidae</taxon>
        <taxon>Anophelinae</taxon>
        <taxon>Anopheles</taxon>
    </lineage>
</organism>
<protein>
    <submittedName>
        <fullName evidence="1">Uncharacterized protein</fullName>
    </submittedName>
</protein>